<dbReference type="AlphaFoldDB" id="K2LKJ4"/>
<evidence type="ECO:0008006" key="3">
    <source>
        <dbReference type="Google" id="ProtNLM"/>
    </source>
</evidence>
<organism evidence="1 2">
    <name type="scientific">Nitratireductor pacificus pht-3B</name>
    <dbReference type="NCBI Taxonomy" id="391937"/>
    <lineage>
        <taxon>Bacteria</taxon>
        <taxon>Pseudomonadati</taxon>
        <taxon>Pseudomonadota</taxon>
        <taxon>Alphaproteobacteria</taxon>
        <taxon>Hyphomicrobiales</taxon>
        <taxon>Phyllobacteriaceae</taxon>
        <taxon>Nitratireductor</taxon>
    </lineage>
</organism>
<dbReference type="PATRIC" id="fig|391937.3.peg.2858"/>
<dbReference type="eggNOG" id="ENOG5032ZVV">
    <property type="taxonomic scope" value="Bacteria"/>
</dbReference>
<dbReference type="RefSeq" id="WP_008597623.1">
    <property type="nucleotide sequence ID" value="NZ_AMRM01000015.1"/>
</dbReference>
<dbReference type="SUPFAM" id="SSF55961">
    <property type="entry name" value="Bet v1-like"/>
    <property type="match status" value="1"/>
</dbReference>
<dbReference type="Proteomes" id="UP000006786">
    <property type="component" value="Unassembled WGS sequence"/>
</dbReference>
<gene>
    <name evidence="1" type="ORF">NA2_13922</name>
</gene>
<keyword evidence="2" id="KW-1185">Reference proteome</keyword>
<name>K2LKJ4_9HYPH</name>
<evidence type="ECO:0000313" key="1">
    <source>
        <dbReference type="EMBL" id="EKF18254.1"/>
    </source>
</evidence>
<proteinExistence type="predicted"/>
<dbReference type="STRING" id="391937.NA2_13922"/>
<evidence type="ECO:0000313" key="2">
    <source>
        <dbReference type="Proteomes" id="UP000006786"/>
    </source>
</evidence>
<comment type="caution">
    <text evidence="1">The sequence shown here is derived from an EMBL/GenBank/DDBJ whole genome shotgun (WGS) entry which is preliminary data.</text>
</comment>
<dbReference type="EMBL" id="AMRM01000015">
    <property type="protein sequence ID" value="EKF18254.1"/>
    <property type="molecule type" value="Genomic_DNA"/>
</dbReference>
<accession>K2LKJ4</accession>
<protein>
    <recommendedName>
        <fullName evidence="3">Activator of Hsp90 ATPase 1 family protein</fullName>
    </recommendedName>
</protein>
<dbReference type="OrthoDB" id="7857895at2"/>
<sequence length="159" mass="17467">MSDERQKTPPVGPNIGHSVSALVEAPAERVFAFLSDGKALGRWALGSFGTRRDAETGLYRGRSLFDGSEGFLRIDARSDLMLIDYHIGSPDTLQPRISARVVPHTVCGLPEGTCYATLTAWRGAGMDDARWQRLCATHEAEIWLIKAQIETEAKMRPAP</sequence>
<dbReference type="InterPro" id="IPR023393">
    <property type="entry name" value="START-like_dom_sf"/>
</dbReference>
<dbReference type="Gene3D" id="3.30.530.20">
    <property type="match status" value="1"/>
</dbReference>
<reference evidence="1 2" key="1">
    <citation type="journal article" date="2012" name="J. Bacteriol.">
        <title>Genome Sequence of Nitratireductor pacificus Type Strain pht-3B.</title>
        <authorList>
            <person name="Lai Q."/>
            <person name="Li G."/>
            <person name="Shao Z."/>
        </authorList>
    </citation>
    <scope>NUCLEOTIDE SEQUENCE [LARGE SCALE GENOMIC DNA]</scope>
    <source>
        <strain evidence="2">pht-3B</strain>
    </source>
</reference>
<dbReference type="CDD" id="cd07812">
    <property type="entry name" value="SRPBCC"/>
    <property type="match status" value="1"/>
</dbReference>